<feature type="transmembrane region" description="Helical" evidence="8">
    <location>
        <begin position="490"/>
        <end position="512"/>
    </location>
</feature>
<reference evidence="10 11" key="1">
    <citation type="journal article" date="2020" name="Microorganisms">
        <title>Osmotic Adaptation and Compatible Solute Biosynthesis of Phototrophic Bacteria as Revealed from Genome Analyses.</title>
        <authorList>
            <person name="Imhoff J.F."/>
            <person name="Rahn T."/>
            <person name="Kunzel S."/>
            <person name="Keller A."/>
            <person name="Neulinger S.C."/>
        </authorList>
    </citation>
    <scope>NUCLEOTIDE SEQUENCE [LARGE SCALE GENOMIC DNA]</scope>
    <source>
        <strain evidence="10 11">DSM 6210</strain>
    </source>
</reference>
<accession>A0ABS1CF35</accession>
<evidence type="ECO:0000313" key="11">
    <source>
        <dbReference type="Proteomes" id="UP000748752"/>
    </source>
</evidence>
<feature type="domain" description="ABC transmembrane type-1" evidence="9">
    <location>
        <begin position="56"/>
        <end position="243"/>
    </location>
</feature>
<dbReference type="InterPro" id="IPR035906">
    <property type="entry name" value="MetI-like_sf"/>
</dbReference>
<comment type="subcellular location">
    <subcellularLocation>
        <location evidence="1">Cell inner membrane</location>
        <topology evidence="1">Multi-pass membrane protein</topology>
    </subcellularLocation>
    <subcellularLocation>
        <location evidence="8">Cell membrane</location>
        <topology evidence="8">Multi-pass membrane protein</topology>
    </subcellularLocation>
</comment>
<dbReference type="CDD" id="cd06261">
    <property type="entry name" value="TM_PBP2"/>
    <property type="match status" value="1"/>
</dbReference>
<protein>
    <recommendedName>
        <fullName evidence="9">ABC transmembrane type-1 domain-containing protein</fullName>
    </recommendedName>
</protein>
<keyword evidence="6 8" id="KW-1133">Transmembrane helix</keyword>
<organism evidence="10 11">
    <name type="scientific">Thiohalocapsa halophila</name>
    <dbReference type="NCBI Taxonomy" id="69359"/>
    <lineage>
        <taxon>Bacteria</taxon>
        <taxon>Pseudomonadati</taxon>
        <taxon>Pseudomonadota</taxon>
        <taxon>Gammaproteobacteria</taxon>
        <taxon>Chromatiales</taxon>
        <taxon>Chromatiaceae</taxon>
        <taxon>Thiohalocapsa</taxon>
    </lineage>
</organism>
<dbReference type="SUPFAM" id="SSF161098">
    <property type="entry name" value="MetI-like"/>
    <property type="match status" value="2"/>
</dbReference>
<dbReference type="InterPro" id="IPR000515">
    <property type="entry name" value="MetI-like"/>
</dbReference>
<feature type="transmembrane region" description="Helical" evidence="8">
    <location>
        <begin position="12"/>
        <end position="35"/>
    </location>
</feature>
<evidence type="ECO:0000256" key="8">
    <source>
        <dbReference type="RuleBase" id="RU363032"/>
    </source>
</evidence>
<keyword evidence="5 8" id="KW-0812">Transmembrane</keyword>
<feature type="transmembrane region" description="Helical" evidence="8">
    <location>
        <begin position="226"/>
        <end position="248"/>
    </location>
</feature>
<evidence type="ECO:0000256" key="5">
    <source>
        <dbReference type="ARBA" id="ARBA00022692"/>
    </source>
</evidence>
<feature type="transmembrane region" description="Helical" evidence="8">
    <location>
        <begin position="131"/>
        <end position="154"/>
    </location>
</feature>
<dbReference type="EMBL" id="NRRV01000013">
    <property type="protein sequence ID" value="MBK1630531.1"/>
    <property type="molecule type" value="Genomic_DNA"/>
</dbReference>
<dbReference type="RefSeq" id="WP_200235487.1">
    <property type="nucleotide sequence ID" value="NZ_NRRV01000013.1"/>
</dbReference>
<evidence type="ECO:0000256" key="3">
    <source>
        <dbReference type="ARBA" id="ARBA00022475"/>
    </source>
</evidence>
<keyword evidence="3" id="KW-1003">Cell membrane</keyword>
<proteinExistence type="inferred from homology"/>
<feature type="transmembrane region" description="Helical" evidence="8">
    <location>
        <begin position="55"/>
        <end position="80"/>
    </location>
</feature>
<feature type="transmembrane region" description="Helical" evidence="8">
    <location>
        <begin position="92"/>
        <end position="111"/>
    </location>
</feature>
<feature type="transmembrane region" description="Helical" evidence="8">
    <location>
        <begin position="269"/>
        <end position="300"/>
    </location>
</feature>
<dbReference type="PROSITE" id="PS50928">
    <property type="entry name" value="ABC_TM1"/>
    <property type="match status" value="2"/>
</dbReference>
<dbReference type="PANTHER" id="PTHR43357">
    <property type="entry name" value="INNER MEMBRANE ABC TRANSPORTER PERMEASE PROTEIN YDCV"/>
    <property type="match status" value="1"/>
</dbReference>
<feature type="transmembrane region" description="Helical" evidence="8">
    <location>
        <begin position="392"/>
        <end position="411"/>
    </location>
</feature>
<feature type="transmembrane region" description="Helical" evidence="8">
    <location>
        <begin position="359"/>
        <end position="380"/>
    </location>
</feature>
<dbReference type="Proteomes" id="UP000748752">
    <property type="component" value="Unassembled WGS sequence"/>
</dbReference>
<keyword evidence="4" id="KW-0997">Cell inner membrane</keyword>
<keyword evidence="11" id="KW-1185">Reference proteome</keyword>
<feature type="transmembrane region" description="Helical" evidence="8">
    <location>
        <begin position="449"/>
        <end position="470"/>
    </location>
</feature>
<evidence type="ECO:0000256" key="1">
    <source>
        <dbReference type="ARBA" id="ARBA00004429"/>
    </source>
</evidence>
<dbReference type="PANTHER" id="PTHR43357:SF3">
    <property type="entry name" value="FE(3+)-TRANSPORT SYSTEM PERMEASE PROTEIN FBPB 2"/>
    <property type="match status" value="1"/>
</dbReference>
<evidence type="ECO:0000313" key="10">
    <source>
        <dbReference type="EMBL" id="MBK1630531.1"/>
    </source>
</evidence>
<name>A0ABS1CF35_9GAMM</name>
<comment type="caution">
    <text evidence="10">The sequence shown here is derived from an EMBL/GenBank/DDBJ whole genome shotgun (WGS) entry which is preliminary data.</text>
</comment>
<keyword evidence="7 8" id="KW-0472">Membrane</keyword>
<feature type="transmembrane region" description="Helical" evidence="8">
    <location>
        <begin position="175"/>
        <end position="196"/>
    </location>
</feature>
<evidence type="ECO:0000259" key="9">
    <source>
        <dbReference type="PROSITE" id="PS50928"/>
    </source>
</evidence>
<evidence type="ECO:0000256" key="7">
    <source>
        <dbReference type="ARBA" id="ARBA00023136"/>
    </source>
</evidence>
<sequence length="519" mass="54352">MRATIPGGVGTISAVAAVLVLCLCLAPFGFVLVRALGSGDFAALGHLAGTVLPVYVANSALVAGLATLVAIAVGVGGAFLVSFYEFWGRRKLTAALVLPLVLPPYLVAVVYRELSHLVALAPRVDSPLAAALVFALTLYPFVYLLTRAAFLRLAGSQLEAGQSLGIARAEVLRRALLPLAAPGILLGGLLVALEAISDFGSVDALGVRTLTTAIYRIWFSMFDANLAAQVAVIALLLPLMLVGGYALLTRGRGFANPTNRPRPPGRIPLSPRLGALAASACALPVVLGFGLPLLTLLAWAGGAFAVLRLESLYADVASTLLVATATAALTLLLGTWLAIQARAARDHSWSSAPLWVLSLNYAMPSIVLAIALLFLTGWSYTTELGSALADSLVLILLATTLRFAVIAHFSAESGLRSLSLRLDEAVRCTGRGGFHGLVRVLLPQLRGPLTVAGLLVFVMSARDLTLSLVLQPFGYGSLPLSIHHYAELDLYGAASVYALCLALVLLYPVLALERRLAQG</sequence>
<dbReference type="Gene3D" id="1.10.3720.10">
    <property type="entry name" value="MetI-like"/>
    <property type="match status" value="2"/>
</dbReference>
<evidence type="ECO:0000256" key="6">
    <source>
        <dbReference type="ARBA" id="ARBA00022989"/>
    </source>
</evidence>
<evidence type="ECO:0000256" key="4">
    <source>
        <dbReference type="ARBA" id="ARBA00022519"/>
    </source>
</evidence>
<evidence type="ECO:0000256" key="2">
    <source>
        <dbReference type="ARBA" id="ARBA00022448"/>
    </source>
</evidence>
<keyword evidence="2 8" id="KW-0813">Transport</keyword>
<feature type="transmembrane region" description="Helical" evidence="8">
    <location>
        <begin position="320"/>
        <end position="339"/>
    </location>
</feature>
<dbReference type="Pfam" id="PF00528">
    <property type="entry name" value="BPD_transp_1"/>
    <property type="match status" value="1"/>
</dbReference>
<feature type="domain" description="ABC transmembrane type-1" evidence="9">
    <location>
        <begin position="316"/>
        <end position="512"/>
    </location>
</feature>
<gene>
    <name evidence="10" type="ORF">CKO31_07185</name>
</gene>
<comment type="similarity">
    <text evidence="8">Belongs to the binding-protein-dependent transport system permease family.</text>
</comment>